<evidence type="ECO:0000313" key="2">
    <source>
        <dbReference type="Proteomes" id="UP000823633"/>
    </source>
</evidence>
<protein>
    <submittedName>
        <fullName evidence="1">Uncharacterized protein</fullName>
    </submittedName>
</protein>
<organism evidence="1 2">
    <name type="scientific">Candidatus Aphodenecus pullistercoris</name>
    <dbReference type="NCBI Taxonomy" id="2840669"/>
    <lineage>
        <taxon>Bacteria</taxon>
        <taxon>Pseudomonadati</taxon>
        <taxon>Spirochaetota</taxon>
        <taxon>Spirochaetia</taxon>
        <taxon>Spirochaetales</taxon>
        <taxon>Candidatus Aphodenecus</taxon>
    </lineage>
</organism>
<accession>A0A9D9EDQ5</accession>
<dbReference type="Proteomes" id="UP000823633">
    <property type="component" value="Unassembled WGS sequence"/>
</dbReference>
<sequence length="134" mass="15464">MRMDLSEKRVEATLAVAFRLGMLPSPSLADLLSSRPEKEGEYGAMLSETGWLIHSLNMLRLRYANEDAGIKHSFTPISRAQMEDWYKSNSDLFTRYEGDSFDFEEVADVVLKRMREEEWEGLIDEMACQQHPRG</sequence>
<evidence type="ECO:0000313" key="1">
    <source>
        <dbReference type="EMBL" id="MBO8443214.1"/>
    </source>
</evidence>
<proteinExistence type="predicted"/>
<reference evidence="1" key="1">
    <citation type="submission" date="2020-10" db="EMBL/GenBank/DDBJ databases">
        <authorList>
            <person name="Gilroy R."/>
        </authorList>
    </citation>
    <scope>NUCLEOTIDE SEQUENCE</scope>
    <source>
        <strain evidence="1">11167</strain>
    </source>
</reference>
<reference evidence="1" key="2">
    <citation type="journal article" date="2021" name="PeerJ">
        <title>Extensive microbial diversity within the chicken gut microbiome revealed by metagenomics and culture.</title>
        <authorList>
            <person name="Gilroy R."/>
            <person name="Ravi A."/>
            <person name="Getino M."/>
            <person name="Pursley I."/>
            <person name="Horton D.L."/>
            <person name="Alikhan N.F."/>
            <person name="Baker D."/>
            <person name="Gharbi K."/>
            <person name="Hall N."/>
            <person name="Watson M."/>
            <person name="Adriaenssens E.M."/>
            <person name="Foster-Nyarko E."/>
            <person name="Jarju S."/>
            <person name="Secka A."/>
            <person name="Antonio M."/>
            <person name="Oren A."/>
            <person name="Chaudhuri R.R."/>
            <person name="La Ragione R."/>
            <person name="Hildebrand F."/>
            <person name="Pallen M.J."/>
        </authorList>
    </citation>
    <scope>NUCLEOTIDE SEQUENCE</scope>
    <source>
        <strain evidence="1">11167</strain>
    </source>
</reference>
<comment type="caution">
    <text evidence="1">The sequence shown here is derived from an EMBL/GenBank/DDBJ whole genome shotgun (WGS) entry which is preliminary data.</text>
</comment>
<gene>
    <name evidence="1" type="ORF">IAC42_05585</name>
</gene>
<name>A0A9D9EDQ5_9SPIR</name>
<dbReference type="AlphaFoldDB" id="A0A9D9EDQ5"/>
<dbReference type="EMBL" id="JADIMU010000035">
    <property type="protein sequence ID" value="MBO8443214.1"/>
    <property type="molecule type" value="Genomic_DNA"/>
</dbReference>